<dbReference type="PANTHER" id="PTHR12601">
    <property type="entry name" value="EUKARYOTIC TRANSLATION INITIATION FACTOR 3 SUBUNIT EIF-3"/>
    <property type="match status" value="1"/>
</dbReference>
<dbReference type="EMBL" id="JAPDFW010000120">
    <property type="protein sequence ID" value="KAJ5068146.1"/>
    <property type="molecule type" value="Genomic_DNA"/>
</dbReference>
<reference evidence="4" key="1">
    <citation type="submission" date="2022-10" db="EMBL/GenBank/DDBJ databases">
        <title>Novel sulphate-reducing endosymbionts in the free-living metamonad Anaeramoeba.</title>
        <authorList>
            <person name="Jerlstrom-Hultqvist J."/>
            <person name="Cepicka I."/>
            <person name="Gallot-Lavallee L."/>
            <person name="Salas-Leiva D."/>
            <person name="Curtis B.A."/>
            <person name="Zahonova K."/>
            <person name="Pipaliya S."/>
            <person name="Dacks J."/>
            <person name="Roger A.J."/>
        </authorList>
    </citation>
    <scope>NUCLEOTIDE SEQUENCE</scope>
    <source>
        <strain evidence="4">BMAN</strain>
    </source>
</reference>
<dbReference type="GO" id="GO:0003729">
    <property type="term" value="F:mRNA binding"/>
    <property type="evidence" value="ECO:0007669"/>
    <property type="project" value="TreeGrafter"/>
</dbReference>
<dbReference type="Pfam" id="PF12807">
    <property type="entry name" value="eIF3_p135"/>
    <property type="match status" value="1"/>
</dbReference>
<evidence type="ECO:0000256" key="2">
    <source>
        <dbReference type="PROSITE-ProRule" id="PRU00339"/>
    </source>
</evidence>
<dbReference type="InterPro" id="IPR027523">
    <property type="entry name" value="CLU_prot"/>
</dbReference>
<dbReference type="PROSITE" id="PS51823">
    <property type="entry name" value="CLU"/>
    <property type="match status" value="1"/>
</dbReference>
<dbReference type="AlphaFoldDB" id="A0A9Q0L8Q7"/>
<dbReference type="InterPro" id="IPR033646">
    <property type="entry name" value="CLU-central"/>
</dbReference>
<organism evidence="4 5">
    <name type="scientific">Anaeramoeba ignava</name>
    <name type="common">Anaerobic marine amoeba</name>
    <dbReference type="NCBI Taxonomy" id="1746090"/>
    <lineage>
        <taxon>Eukaryota</taxon>
        <taxon>Metamonada</taxon>
        <taxon>Anaeramoebidae</taxon>
        <taxon>Anaeramoeba</taxon>
    </lineage>
</organism>
<dbReference type="Proteomes" id="UP001149090">
    <property type="component" value="Unassembled WGS sequence"/>
</dbReference>
<evidence type="ECO:0000313" key="5">
    <source>
        <dbReference type="Proteomes" id="UP001149090"/>
    </source>
</evidence>
<comment type="caution">
    <text evidence="4">The sequence shown here is derived from an EMBL/GenBank/DDBJ whole genome shotgun (WGS) entry which is preliminary data.</text>
</comment>
<dbReference type="InterPro" id="IPR011990">
    <property type="entry name" value="TPR-like_helical_dom_sf"/>
</dbReference>
<keyword evidence="2" id="KW-0802">TPR repeat</keyword>
<dbReference type="PANTHER" id="PTHR12601:SF6">
    <property type="entry name" value="CLUSTERED MITOCHONDRIA PROTEIN HOMOLOG"/>
    <property type="match status" value="1"/>
</dbReference>
<keyword evidence="5" id="KW-1185">Reference proteome</keyword>
<feature type="domain" description="Clu" evidence="3">
    <location>
        <begin position="1"/>
        <end position="284"/>
    </location>
</feature>
<dbReference type="InterPro" id="IPR019734">
    <property type="entry name" value="TPR_rpt"/>
</dbReference>
<dbReference type="GO" id="GO:0005737">
    <property type="term" value="C:cytoplasm"/>
    <property type="evidence" value="ECO:0007669"/>
    <property type="project" value="TreeGrafter"/>
</dbReference>
<gene>
    <name evidence="4" type="ORF">M0811_12606</name>
</gene>
<dbReference type="CDD" id="cd15466">
    <property type="entry name" value="CLU-central"/>
    <property type="match status" value="1"/>
</dbReference>
<evidence type="ECO:0000259" key="3">
    <source>
        <dbReference type="PROSITE" id="PS51823"/>
    </source>
</evidence>
<accession>A0A9Q0L8Q7</accession>
<evidence type="ECO:0000256" key="1">
    <source>
        <dbReference type="ARBA" id="ARBA00022490"/>
    </source>
</evidence>
<feature type="repeat" description="TPR" evidence="2">
    <location>
        <begin position="619"/>
        <end position="652"/>
    </location>
</feature>
<dbReference type="InterPro" id="IPR025697">
    <property type="entry name" value="CLU_dom"/>
</dbReference>
<evidence type="ECO:0000313" key="4">
    <source>
        <dbReference type="EMBL" id="KAJ5068146.1"/>
    </source>
</evidence>
<dbReference type="Pfam" id="PF13236">
    <property type="entry name" value="CLU"/>
    <property type="match status" value="1"/>
</dbReference>
<dbReference type="GO" id="GO:0048312">
    <property type="term" value="P:intracellular distribution of mitochondria"/>
    <property type="evidence" value="ECO:0007669"/>
    <property type="project" value="TreeGrafter"/>
</dbReference>
<dbReference type="SMART" id="SM00028">
    <property type="entry name" value="TPR"/>
    <property type="match status" value="4"/>
</dbReference>
<dbReference type="Gene3D" id="1.25.40.10">
    <property type="entry name" value="Tetratricopeptide repeat domain"/>
    <property type="match status" value="1"/>
</dbReference>
<sequence length="729" mass="85169">MEQLKQNETNIEKYNEIMDLIGNFLQTATYCAQTIIDEYPLKKSDKTFKPLFKSKENHQLKKQFHQQEHFEDDQFQEIQYESSGLTFKFYHKYKPELENEELSMKMANHLIQNGKFIQEANILGIQIPLQCIVDYKGFRMHISAKLPQDKEPVKLKDIQNLQLKQKIDLLLRKYGIAMNDEIMESIQVIELSGNENYLLNVEKFFPNEKSKSKSKSIEIKNLKENVVNRIRPELLVDIIKNNTNQNENDDISQIASDYLFSNTLPNFILQTDDLKIIPLDSEELKKEMHKNGINMRHLGVLANLTKIPHVRQLFMIDMIARICKKILFQQLRKTSKRIKNIESKEFPNLEVTEFDKKIMDSKEETETISNQKQIVFQTPNKSIKKNLFSEFNTPQNQKTINRINDNVSTVVIDFFNLVLGSSEECEMYWNSVLIPSVEKKFGFKIEYFLVHKPALFLSMQYHTGVEFLDSDEYDFTKELPVEKQDFIAIHPKPKIFYNENIFDGKIPSNLNEHNQMIQNLNFKLSVQKSIYGIENMEVSRILTKLSNLHFEQKDYSNSILCANAALGASRKFHGFISLTYLILMKAKYQVGDTKSAIECFKYSLDAIRFHLTEYHPLLIDAYNEIAHLYQRENNIQYALKFYTKALELSKKVIGIAHSKTAWCFFYVGGCYIKTNNFQDALSNLESGLAVIDSLFGKQNFSASIFHFIISEILVSKRRSFKKQKSTMKK</sequence>
<keyword evidence="1" id="KW-0963">Cytoplasm</keyword>
<proteinExistence type="predicted"/>
<dbReference type="Pfam" id="PF13424">
    <property type="entry name" value="TPR_12"/>
    <property type="match status" value="1"/>
</dbReference>
<dbReference type="SUPFAM" id="SSF48452">
    <property type="entry name" value="TPR-like"/>
    <property type="match status" value="1"/>
</dbReference>
<dbReference type="OrthoDB" id="626167at2759"/>
<dbReference type="PROSITE" id="PS50005">
    <property type="entry name" value="TPR"/>
    <property type="match status" value="1"/>
</dbReference>
<name>A0A9Q0L8Q7_ANAIG</name>
<protein>
    <submittedName>
        <fullName evidence="4">Clustered mitochondria protein</fullName>
    </submittedName>
</protein>